<proteinExistence type="predicted"/>
<evidence type="ECO:0000259" key="4">
    <source>
        <dbReference type="Pfam" id="PF00891"/>
    </source>
</evidence>
<dbReference type="InterPro" id="IPR036388">
    <property type="entry name" value="WH-like_DNA-bd_sf"/>
</dbReference>
<keyword evidence="1" id="KW-0489">Methyltransferase</keyword>
<evidence type="ECO:0000256" key="1">
    <source>
        <dbReference type="ARBA" id="ARBA00022603"/>
    </source>
</evidence>
<dbReference type="InterPro" id="IPR029063">
    <property type="entry name" value="SAM-dependent_MTases_sf"/>
</dbReference>
<dbReference type="Proteomes" id="UP001299970">
    <property type="component" value="Unassembled WGS sequence"/>
</dbReference>
<gene>
    <name evidence="6" type="ORF">MMF94_18470</name>
</gene>
<name>A0ABS9TGK6_9PSEU</name>
<dbReference type="PROSITE" id="PS51683">
    <property type="entry name" value="SAM_OMT_II"/>
    <property type="match status" value="1"/>
</dbReference>
<evidence type="ECO:0000313" key="6">
    <source>
        <dbReference type="EMBL" id="MCH6167675.1"/>
    </source>
</evidence>
<dbReference type="CDD" id="cd02440">
    <property type="entry name" value="AdoMet_MTases"/>
    <property type="match status" value="1"/>
</dbReference>
<dbReference type="Gene3D" id="1.10.10.10">
    <property type="entry name" value="Winged helix-like DNA-binding domain superfamily/Winged helix DNA-binding domain"/>
    <property type="match status" value="1"/>
</dbReference>
<dbReference type="Gene3D" id="1.10.287.1350">
    <property type="match status" value="1"/>
</dbReference>
<keyword evidence="2" id="KW-0808">Transferase</keyword>
<evidence type="ECO:0000313" key="7">
    <source>
        <dbReference type="Proteomes" id="UP001299970"/>
    </source>
</evidence>
<dbReference type="PANTHER" id="PTHR43712">
    <property type="entry name" value="PUTATIVE (AFU_ORTHOLOGUE AFUA_4G14580)-RELATED"/>
    <property type="match status" value="1"/>
</dbReference>
<dbReference type="SUPFAM" id="SSF46785">
    <property type="entry name" value="Winged helix' DNA-binding domain"/>
    <property type="match status" value="1"/>
</dbReference>
<keyword evidence="3" id="KW-0949">S-adenosyl-L-methionine</keyword>
<feature type="domain" description="O-methyltransferase C-terminal" evidence="4">
    <location>
        <begin position="113"/>
        <end position="323"/>
    </location>
</feature>
<dbReference type="InterPro" id="IPR036390">
    <property type="entry name" value="WH_DNA-bd_sf"/>
</dbReference>
<evidence type="ECO:0000256" key="3">
    <source>
        <dbReference type="ARBA" id="ARBA00022691"/>
    </source>
</evidence>
<protein>
    <submittedName>
        <fullName evidence="6">Acetylserotonin O-methyltransferase</fullName>
    </submittedName>
</protein>
<dbReference type="Gene3D" id="3.40.50.150">
    <property type="entry name" value="Vaccinia Virus protein VP39"/>
    <property type="match status" value="1"/>
</dbReference>
<comment type="caution">
    <text evidence="6">The sequence shown here is derived from an EMBL/GenBank/DDBJ whole genome shotgun (WGS) entry which is preliminary data.</text>
</comment>
<keyword evidence="7" id="KW-1185">Reference proteome</keyword>
<organism evidence="6 7">
    <name type="scientific">Pseudonocardia alaniniphila</name>
    <dbReference type="NCBI Taxonomy" id="75291"/>
    <lineage>
        <taxon>Bacteria</taxon>
        <taxon>Bacillati</taxon>
        <taxon>Actinomycetota</taxon>
        <taxon>Actinomycetes</taxon>
        <taxon>Pseudonocardiales</taxon>
        <taxon>Pseudonocardiaceae</taxon>
        <taxon>Pseudonocardia</taxon>
    </lineage>
</organism>
<dbReference type="Pfam" id="PF08100">
    <property type="entry name" value="Dimerisation"/>
    <property type="match status" value="1"/>
</dbReference>
<dbReference type="PIRSF" id="PIRSF005739">
    <property type="entry name" value="O-mtase"/>
    <property type="match status" value="1"/>
</dbReference>
<dbReference type="InterPro" id="IPR012967">
    <property type="entry name" value="COMT_dimerisation"/>
</dbReference>
<sequence>MPQSQLDDEWAWRLLEIINAGWMSQVVRTAAELGIPDLLARGPRSAPELAAATETHAPTLRRLLRGLATLDICSELDDGSFDLAPMGRLLRTDAELSLRSWAIHWGRDLWTEWAYLIDGVLTGLSARELINAKSHDGLIIDNPARATAFIAGMGELTRVTAHGIMSGYDFRTTERLVDVGGGRGDLLAAVLKENPAVQGVLFELPDVIDHARPYLQRAGVADRCTLVAGSFFDDVPAGPGVYVLKSVLRNWNDDRARDLLTTCRRAMTGSSNLLVIEHLVPDVMEVDPVHRSLGFIDLLMLVTQAARERTESECRTLLSAAGFTTTAVTAVARNLTLVEAVPTT</sequence>
<dbReference type="SUPFAM" id="SSF53335">
    <property type="entry name" value="S-adenosyl-L-methionine-dependent methyltransferases"/>
    <property type="match status" value="1"/>
</dbReference>
<dbReference type="EMBL" id="JAKXMK010000015">
    <property type="protein sequence ID" value="MCH6167675.1"/>
    <property type="molecule type" value="Genomic_DNA"/>
</dbReference>
<dbReference type="PANTHER" id="PTHR43712:SF2">
    <property type="entry name" value="O-METHYLTRANSFERASE CICE"/>
    <property type="match status" value="1"/>
</dbReference>
<dbReference type="Pfam" id="PF00891">
    <property type="entry name" value="Methyltransf_2"/>
    <property type="match status" value="1"/>
</dbReference>
<feature type="domain" description="O-methyltransferase dimerisation" evidence="5">
    <location>
        <begin position="16"/>
        <end position="91"/>
    </location>
</feature>
<dbReference type="InterPro" id="IPR001077">
    <property type="entry name" value="COMT_C"/>
</dbReference>
<dbReference type="InterPro" id="IPR016461">
    <property type="entry name" value="COMT-like"/>
</dbReference>
<evidence type="ECO:0000256" key="2">
    <source>
        <dbReference type="ARBA" id="ARBA00022679"/>
    </source>
</evidence>
<accession>A0ABS9TGK6</accession>
<dbReference type="RefSeq" id="WP_241038153.1">
    <property type="nucleotide sequence ID" value="NZ_BAAAJF010000019.1"/>
</dbReference>
<evidence type="ECO:0000259" key="5">
    <source>
        <dbReference type="Pfam" id="PF08100"/>
    </source>
</evidence>
<reference evidence="6 7" key="1">
    <citation type="submission" date="2022-03" db="EMBL/GenBank/DDBJ databases">
        <title>Pseudonocardia alaer sp. nov., a novel actinomycete isolated from reed forest soil.</title>
        <authorList>
            <person name="Wang L."/>
        </authorList>
    </citation>
    <scope>NUCLEOTIDE SEQUENCE [LARGE SCALE GENOMIC DNA]</scope>
    <source>
        <strain evidence="6 7">Y-16303</strain>
    </source>
</reference>